<organism evidence="1 2">
    <name type="scientific">Zopfia rhizophila CBS 207.26</name>
    <dbReference type="NCBI Taxonomy" id="1314779"/>
    <lineage>
        <taxon>Eukaryota</taxon>
        <taxon>Fungi</taxon>
        <taxon>Dikarya</taxon>
        <taxon>Ascomycota</taxon>
        <taxon>Pezizomycotina</taxon>
        <taxon>Dothideomycetes</taxon>
        <taxon>Dothideomycetes incertae sedis</taxon>
        <taxon>Zopfiaceae</taxon>
        <taxon>Zopfia</taxon>
    </lineage>
</organism>
<name>A0A6A6EFS1_9PEZI</name>
<evidence type="ECO:0000313" key="1">
    <source>
        <dbReference type="EMBL" id="KAF2190371.1"/>
    </source>
</evidence>
<gene>
    <name evidence="1" type="ORF">K469DRAFT_559738</name>
</gene>
<evidence type="ECO:0000313" key="2">
    <source>
        <dbReference type="Proteomes" id="UP000800200"/>
    </source>
</evidence>
<reference evidence="1" key="1">
    <citation type="journal article" date="2020" name="Stud. Mycol.">
        <title>101 Dothideomycetes genomes: a test case for predicting lifestyles and emergence of pathogens.</title>
        <authorList>
            <person name="Haridas S."/>
            <person name="Albert R."/>
            <person name="Binder M."/>
            <person name="Bloem J."/>
            <person name="Labutti K."/>
            <person name="Salamov A."/>
            <person name="Andreopoulos B."/>
            <person name="Baker S."/>
            <person name="Barry K."/>
            <person name="Bills G."/>
            <person name="Bluhm B."/>
            <person name="Cannon C."/>
            <person name="Castanera R."/>
            <person name="Culley D."/>
            <person name="Daum C."/>
            <person name="Ezra D."/>
            <person name="Gonzalez J."/>
            <person name="Henrissat B."/>
            <person name="Kuo A."/>
            <person name="Liang C."/>
            <person name="Lipzen A."/>
            <person name="Lutzoni F."/>
            <person name="Magnuson J."/>
            <person name="Mondo S."/>
            <person name="Nolan M."/>
            <person name="Ohm R."/>
            <person name="Pangilinan J."/>
            <person name="Park H.-J."/>
            <person name="Ramirez L."/>
            <person name="Alfaro M."/>
            <person name="Sun H."/>
            <person name="Tritt A."/>
            <person name="Yoshinaga Y."/>
            <person name="Zwiers L.-H."/>
            <person name="Turgeon B."/>
            <person name="Goodwin S."/>
            <person name="Spatafora J."/>
            <person name="Crous P."/>
            <person name="Grigoriev I."/>
        </authorList>
    </citation>
    <scope>NUCLEOTIDE SEQUENCE</scope>
    <source>
        <strain evidence="1">CBS 207.26</strain>
    </source>
</reference>
<keyword evidence="2" id="KW-1185">Reference proteome</keyword>
<sequence>HHSSRACAIGGDYDPNVLLDSGLPVRDVVEVSAFSHVPGSFPLIAIFMLSEKANEAILSPSSALVISHI</sequence>
<accession>A0A6A6EFS1</accession>
<dbReference type="AlphaFoldDB" id="A0A6A6EFS1"/>
<dbReference type="OrthoDB" id="269227at2759"/>
<feature type="non-terminal residue" evidence="1">
    <location>
        <position position="1"/>
    </location>
</feature>
<proteinExistence type="predicted"/>
<dbReference type="EMBL" id="ML994618">
    <property type="protein sequence ID" value="KAF2190371.1"/>
    <property type="molecule type" value="Genomic_DNA"/>
</dbReference>
<dbReference type="Proteomes" id="UP000800200">
    <property type="component" value="Unassembled WGS sequence"/>
</dbReference>
<protein>
    <submittedName>
        <fullName evidence="1">Uncharacterized protein</fullName>
    </submittedName>
</protein>